<organism evidence="6 7">
    <name type="scientific">Pseudomassariella vexata</name>
    <dbReference type="NCBI Taxonomy" id="1141098"/>
    <lineage>
        <taxon>Eukaryota</taxon>
        <taxon>Fungi</taxon>
        <taxon>Dikarya</taxon>
        <taxon>Ascomycota</taxon>
        <taxon>Pezizomycotina</taxon>
        <taxon>Sordariomycetes</taxon>
        <taxon>Xylariomycetidae</taxon>
        <taxon>Amphisphaeriales</taxon>
        <taxon>Pseudomassariaceae</taxon>
        <taxon>Pseudomassariella</taxon>
    </lineage>
</organism>
<dbReference type="InParanoid" id="A0A1Y2E6S5"/>
<feature type="transmembrane region" description="Helical" evidence="5">
    <location>
        <begin position="306"/>
        <end position="322"/>
    </location>
</feature>
<evidence type="ECO:0000256" key="1">
    <source>
        <dbReference type="ARBA" id="ARBA00004141"/>
    </source>
</evidence>
<dbReference type="InterPro" id="IPR036259">
    <property type="entry name" value="MFS_trans_sf"/>
</dbReference>
<feature type="transmembrane region" description="Helical" evidence="5">
    <location>
        <begin position="200"/>
        <end position="219"/>
    </location>
</feature>
<dbReference type="PANTHER" id="PTHR23507">
    <property type="entry name" value="ZGC:174356"/>
    <property type="match status" value="1"/>
</dbReference>
<evidence type="ECO:0000256" key="5">
    <source>
        <dbReference type="SAM" id="Phobius"/>
    </source>
</evidence>
<feature type="transmembrane region" description="Helical" evidence="5">
    <location>
        <begin position="225"/>
        <end position="248"/>
    </location>
</feature>
<dbReference type="RefSeq" id="XP_040717658.1">
    <property type="nucleotide sequence ID" value="XM_040859727.1"/>
</dbReference>
<feature type="transmembrane region" description="Helical" evidence="5">
    <location>
        <begin position="134"/>
        <end position="155"/>
    </location>
</feature>
<dbReference type="Gene3D" id="1.20.1250.20">
    <property type="entry name" value="MFS general substrate transporter like domains"/>
    <property type="match status" value="1"/>
</dbReference>
<keyword evidence="4 5" id="KW-0472">Membrane</keyword>
<feature type="transmembrane region" description="Helical" evidence="5">
    <location>
        <begin position="36"/>
        <end position="57"/>
    </location>
</feature>
<evidence type="ECO:0000313" key="7">
    <source>
        <dbReference type="Proteomes" id="UP000193689"/>
    </source>
</evidence>
<feature type="transmembrane region" description="Helical" evidence="5">
    <location>
        <begin position="167"/>
        <end position="188"/>
    </location>
</feature>
<evidence type="ECO:0000256" key="3">
    <source>
        <dbReference type="ARBA" id="ARBA00022989"/>
    </source>
</evidence>
<dbReference type="OrthoDB" id="194139at2759"/>
<feature type="transmembrane region" description="Helical" evidence="5">
    <location>
        <begin position="386"/>
        <end position="405"/>
    </location>
</feature>
<dbReference type="EMBL" id="MCFJ01000004">
    <property type="protein sequence ID" value="ORY67034.1"/>
    <property type="molecule type" value="Genomic_DNA"/>
</dbReference>
<keyword evidence="7" id="KW-1185">Reference proteome</keyword>
<evidence type="ECO:0000256" key="2">
    <source>
        <dbReference type="ARBA" id="ARBA00022692"/>
    </source>
</evidence>
<reference evidence="6 7" key="1">
    <citation type="submission" date="2016-07" db="EMBL/GenBank/DDBJ databases">
        <title>Pervasive Adenine N6-methylation of Active Genes in Fungi.</title>
        <authorList>
            <consortium name="DOE Joint Genome Institute"/>
            <person name="Mondo S.J."/>
            <person name="Dannebaum R.O."/>
            <person name="Kuo R.C."/>
            <person name="Labutti K."/>
            <person name="Haridas S."/>
            <person name="Kuo A."/>
            <person name="Salamov A."/>
            <person name="Ahrendt S.R."/>
            <person name="Lipzen A."/>
            <person name="Sullivan W."/>
            <person name="Andreopoulos W.B."/>
            <person name="Clum A."/>
            <person name="Lindquist E."/>
            <person name="Daum C."/>
            <person name="Ramamoorthy G.K."/>
            <person name="Gryganskyi A."/>
            <person name="Culley D."/>
            <person name="Magnuson J.K."/>
            <person name="James T.Y."/>
            <person name="O'Malley M.A."/>
            <person name="Stajich J.E."/>
            <person name="Spatafora J.W."/>
            <person name="Visel A."/>
            <person name="Grigoriev I.V."/>
        </authorList>
    </citation>
    <scope>NUCLEOTIDE SEQUENCE [LARGE SCALE GENOMIC DNA]</scope>
    <source>
        <strain evidence="6 7">CBS 129021</strain>
    </source>
</reference>
<gene>
    <name evidence="6" type="ORF">BCR38DRAFT_425671</name>
</gene>
<sequence>MNTSCALMDADSVEEAQAQADRNVRHGCHRSVPREVAVGALLGLLLLVNLAISLYQLPLNRVIERRLCREYYTQHNPSAIGREGNVAEELCKIDEVQQDLAWIQGVMETTWIVGDLVMTIPLGFMAEKYGQRTILWLNLVPRIFMLAWAVIVGYFEQSLPTKAFIAGPTLSILGGDCVFNSITYSLAAGITDDNVLRATYFGWMSSVSYVVALAGPALASASMTVLLWLPFWLGITLLLLAIPTILLLPSDSGVLNSSPSTSGDEDSHPLISSSILTAQSSDQTILRSISKRIEALRSILSSQPRNLNLLLIFFLLTSLASSDTKLLAQYISKRYHWPFASAGYLLSGKAVVNLTLLAVIIPRLIRARHASCRLNPQGESPDQVNIRYANLCLLMSVLGALAIALSAKVWLLVPSLFIYALGSALPVFTLSLLKSPAVTPKQDDRFGDTTDPETHIFSMVMMVKTIGSLFGAPLMVVLWMQGIGMGSASLGLPYFASAIGYVLATVVFSGVKVW</sequence>
<feature type="transmembrane region" description="Helical" evidence="5">
    <location>
        <begin position="342"/>
        <end position="365"/>
    </location>
</feature>
<feature type="transmembrane region" description="Helical" evidence="5">
    <location>
        <begin position="492"/>
        <end position="511"/>
    </location>
</feature>
<keyword evidence="2 5" id="KW-0812">Transmembrane</keyword>
<comment type="caution">
    <text evidence="6">The sequence shown here is derived from an EMBL/GenBank/DDBJ whole genome shotgun (WGS) entry which is preliminary data.</text>
</comment>
<protein>
    <submittedName>
        <fullName evidence="6">Major facilitator superfamily transporter</fullName>
    </submittedName>
</protein>
<dbReference type="InterPro" id="IPR011701">
    <property type="entry name" value="MFS"/>
</dbReference>
<keyword evidence="3 5" id="KW-1133">Transmembrane helix</keyword>
<comment type="subcellular location">
    <subcellularLocation>
        <location evidence="1">Membrane</location>
        <topology evidence="1">Multi-pass membrane protein</topology>
    </subcellularLocation>
</comment>
<evidence type="ECO:0000313" key="6">
    <source>
        <dbReference type="EMBL" id="ORY67034.1"/>
    </source>
</evidence>
<feature type="transmembrane region" description="Helical" evidence="5">
    <location>
        <begin position="454"/>
        <end position="480"/>
    </location>
</feature>
<dbReference type="AlphaFoldDB" id="A0A1Y2E6S5"/>
<dbReference type="GO" id="GO:0022857">
    <property type="term" value="F:transmembrane transporter activity"/>
    <property type="evidence" value="ECO:0007669"/>
    <property type="project" value="InterPro"/>
</dbReference>
<proteinExistence type="predicted"/>
<dbReference type="GO" id="GO:0016020">
    <property type="term" value="C:membrane"/>
    <property type="evidence" value="ECO:0007669"/>
    <property type="project" value="UniProtKB-SubCell"/>
</dbReference>
<name>A0A1Y2E6S5_9PEZI</name>
<dbReference type="Pfam" id="PF07690">
    <property type="entry name" value="MFS_1"/>
    <property type="match status" value="1"/>
</dbReference>
<dbReference type="PANTHER" id="PTHR23507:SF8">
    <property type="entry name" value="MFS GENERAL SUBSTRATE TRANSPORTER"/>
    <property type="match status" value="1"/>
</dbReference>
<dbReference type="Proteomes" id="UP000193689">
    <property type="component" value="Unassembled WGS sequence"/>
</dbReference>
<dbReference type="SUPFAM" id="SSF103473">
    <property type="entry name" value="MFS general substrate transporter"/>
    <property type="match status" value="1"/>
</dbReference>
<dbReference type="GeneID" id="63775939"/>
<accession>A0A1Y2E6S5</accession>
<feature type="transmembrane region" description="Helical" evidence="5">
    <location>
        <begin position="411"/>
        <end position="433"/>
    </location>
</feature>
<evidence type="ECO:0000256" key="4">
    <source>
        <dbReference type="ARBA" id="ARBA00023136"/>
    </source>
</evidence>